<evidence type="ECO:0000313" key="3">
    <source>
        <dbReference type="Proteomes" id="UP000005413"/>
    </source>
</evidence>
<dbReference type="RefSeq" id="WP_002465149.1">
    <property type="nucleotide sequence ID" value="NZ_AEUN01000538.1"/>
</dbReference>
<evidence type="ECO:0000313" key="2">
    <source>
        <dbReference type="EMBL" id="EHJ06836.1"/>
    </source>
</evidence>
<dbReference type="InterPro" id="IPR058116">
    <property type="entry name" value="SA0570-like"/>
</dbReference>
<dbReference type="Proteomes" id="UP000005413">
    <property type="component" value="Unassembled WGS sequence"/>
</dbReference>
<organism evidence="2 3">
    <name type="scientific">Staphylococcus simiae CCM 7213 = CCUG 51256</name>
    <dbReference type="NCBI Taxonomy" id="911238"/>
    <lineage>
        <taxon>Bacteria</taxon>
        <taxon>Bacillati</taxon>
        <taxon>Bacillota</taxon>
        <taxon>Bacilli</taxon>
        <taxon>Bacillales</taxon>
        <taxon>Staphylococcaceae</taxon>
        <taxon>Staphylococcus</taxon>
    </lineage>
</organism>
<dbReference type="OrthoDB" id="2399156at2"/>
<keyword evidence="1" id="KW-0732">Signal</keyword>
<evidence type="ECO:0008006" key="4">
    <source>
        <dbReference type="Google" id="ProtNLM"/>
    </source>
</evidence>
<dbReference type="PATRIC" id="fig|911238.3.peg.2180"/>
<dbReference type="AlphaFoldDB" id="G5JLV1"/>
<gene>
    <name evidence="2" type="ORF">SS7213T_12352</name>
</gene>
<proteinExistence type="predicted"/>
<dbReference type="NCBIfam" id="NF047391">
    <property type="entry name" value="SA0570_fam"/>
    <property type="match status" value="1"/>
</dbReference>
<dbReference type="EMBL" id="AEUN01000538">
    <property type="protein sequence ID" value="EHJ06836.1"/>
    <property type="molecule type" value="Genomic_DNA"/>
</dbReference>
<accession>G5JLV1</accession>
<feature type="chain" id="PRO_5003479393" description="Immunodominant antigen B" evidence="1">
    <location>
        <begin position="28"/>
        <end position="170"/>
    </location>
</feature>
<name>G5JLV1_9STAP</name>
<evidence type="ECO:0000256" key="1">
    <source>
        <dbReference type="SAM" id="SignalP"/>
    </source>
</evidence>
<protein>
    <recommendedName>
        <fullName evidence="4">Immunodominant antigen B</fullName>
    </recommendedName>
</protein>
<comment type="caution">
    <text evidence="2">The sequence shown here is derived from an EMBL/GenBank/DDBJ whole genome shotgun (WGS) entry which is preliminary data.</text>
</comment>
<reference evidence="2 3" key="1">
    <citation type="journal article" date="2012" name="BMC Genomics">
        <title>Comparative genomic analysis of the genus Staphylococcus including Staphylococcus aureus and its newly described sister species Staphylococcus simiae.</title>
        <authorList>
            <person name="Suzuki H."/>
            <person name="Lefebure T."/>
            <person name="Pavinski Bitar P."/>
            <person name="Stanhope M.J."/>
        </authorList>
    </citation>
    <scope>NUCLEOTIDE SEQUENCE [LARGE SCALE GENOMIC DNA]</scope>
    <source>
        <strain evidence="2 3">CCM 7213</strain>
    </source>
</reference>
<keyword evidence="3" id="KW-1185">Reference proteome</keyword>
<feature type="signal peptide" evidence="1">
    <location>
        <begin position="1"/>
        <end position="27"/>
    </location>
</feature>
<sequence length="170" mass="19007">MKKLLIASVITCCVLFGVGMTSSHAEAASGNSLETVKQLSQGDQSLEKVKIGESMHNVLKAYKNPVYSYNEDGTEHYYEFHTNKGTLLVTADGKKNEGHVKRVSMMFNHANGPTYKEVKNYVGKQAITRVHYNDVTGNFGYIQKGKASYQFSSDSPQDKNVKLYRIDLQQ</sequence>